<dbReference type="EMBL" id="CACRXK020003371">
    <property type="protein sequence ID" value="CAB3998496.1"/>
    <property type="molecule type" value="Genomic_DNA"/>
</dbReference>
<protein>
    <submittedName>
        <fullName evidence="1">Paired box 7</fullName>
    </submittedName>
</protein>
<keyword evidence="2" id="KW-1185">Reference proteome</keyword>
<dbReference type="SUPFAM" id="SSF46689">
    <property type="entry name" value="Homeodomain-like"/>
    <property type="match status" value="1"/>
</dbReference>
<comment type="caution">
    <text evidence="1">The sequence shown here is derived from an EMBL/GenBank/DDBJ whole genome shotgun (WGS) entry which is preliminary data.</text>
</comment>
<accession>A0A6S7H6M6</accession>
<sequence length="148" mass="16424">METFRVNKLGRTFTPGRSLSVDMCMHIIDRILAEGGDRLSGYIPVTYMFLSQQLSVSPNTIKNIWGQYCEDFNVTARSTGGSRNNKLNQDDLELIETLKVEKPSMSLAELVDVVSQHPGLQNGVCKISVSAISRAIRSGRLPTGQRYS</sequence>
<dbReference type="GO" id="GO:0006355">
    <property type="term" value="P:regulation of DNA-templated transcription"/>
    <property type="evidence" value="ECO:0007669"/>
    <property type="project" value="InterPro"/>
</dbReference>
<dbReference type="InterPro" id="IPR001523">
    <property type="entry name" value="Paired_dom"/>
</dbReference>
<organism evidence="1 2">
    <name type="scientific">Paramuricea clavata</name>
    <name type="common">Red gorgonian</name>
    <name type="synonym">Violescent sea-whip</name>
    <dbReference type="NCBI Taxonomy" id="317549"/>
    <lineage>
        <taxon>Eukaryota</taxon>
        <taxon>Metazoa</taxon>
        <taxon>Cnidaria</taxon>
        <taxon>Anthozoa</taxon>
        <taxon>Octocorallia</taxon>
        <taxon>Malacalcyonacea</taxon>
        <taxon>Plexauridae</taxon>
        <taxon>Paramuricea</taxon>
    </lineage>
</organism>
<dbReference type="Proteomes" id="UP001152795">
    <property type="component" value="Unassembled WGS sequence"/>
</dbReference>
<evidence type="ECO:0000313" key="2">
    <source>
        <dbReference type="Proteomes" id="UP001152795"/>
    </source>
</evidence>
<dbReference type="InterPro" id="IPR009057">
    <property type="entry name" value="Homeodomain-like_sf"/>
</dbReference>
<dbReference type="Pfam" id="PF00292">
    <property type="entry name" value="PAX"/>
    <property type="match status" value="1"/>
</dbReference>
<dbReference type="GO" id="GO:0003677">
    <property type="term" value="F:DNA binding"/>
    <property type="evidence" value="ECO:0007669"/>
    <property type="project" value="InterPro"/>
</dbReference>
<dbReference type="AlphaFoldDB" id="A0A6S7H6M6"/>
<name>A0A6S7H6M6_PARCT</name>
<proteinExistence type="predicted"/>
<dbReference type="SMART" id="SM00351">
    <property type="entry name" value="PAX"/>
    <property type="match status" value="1"/>
</dbReference>
<gene>
    <name evidence="1" type="ORF">PACLA_8A073009</name>
</gene>
<reference evidence="1" key="1">
    <citation type="submission" date="2020-04" db="EMBL/GenBank/DDBJ databases">
        <authorList>
            <person name="Alioto T."/>
            <person name="Alioto T."/>
            <person name="Gomez Garrido J."/>
        </authorList>
    </citation>
    <scope>NUCLEOTIDE SEQUENCE</scope>
    <source>
        <strain evidence="1">A484AB</strain>
    </source>
</reference>
<evidence type="ECO:0000313" key="1">
    <source>
        <dbReference type="EMBL" id="CAB3998496.1"/>
    </source>
</evidence>